<feature type="domain" description="Tyr recombinase" evidence="4">
    <location>
        <begin position="190"/>
        <end position="395"/>
    </location>
</feature>
<dbReference type="InterPro" id="IPR002104">
    <property type="entry name" value="Integrase_catalytic"/>
</dbReference>
<dbReference type="CDD" id="cd00397">
    <property type="entry name" value="DNA_BRE_C"/>
    <property type="match status" value="1"/>
</dbReference>
<gene>
    <name evidence="5" type="ORF">B8V81_0074</name>
</gene>
<name>A0A2N5NC59_9BACL</name>
<dbReference type="PROSITE" id="PS51898">
    <property type="entry name" value="TYR_RECOMBINASE"/>
    <property type="match status" value="1"/>
</dbReference>
<reference evidence="5 6" key="1">
    <citation type="submission" date="2017-05" db="EMBL/GenBank/DDBJ databases">
        <title>Functional genome analysis of Paenibacillus pasadenensis strain R16: insights on endophytic life style and antifungal activity.</title>
        <authorList>
            <person name="Passera A."/>
            <person name="Marcolungo L."/>
            <person name="Casati P."/>
            <person name="Brasca M."/>
            <person name="Quaglino F."/>
            <person name="Delledonne M."/>
        </authorList>
    </citation>
    <scope>NUCLEOTIDE SEQUENCE [LARGE SCALE GENOMIC DNA]</scope>
    <source>
        <strain evidence="5 6">R16</strain>
    </source>
</reference>
<dbReference type="InterPro" id="IPR011010">
    <property type="entry name" value="DNA_brk_join_enz"/>
</dbReference>
<organism evidence="5 6">
    <name type="scientific">Paenibacillus pasadenensis</name>
    <dbReference type="NCBI Taxonomy" id="217090"/>
    <lineage>
        <taxon>Bacteria</taxon>
        <taxon>Bacillati</taxon>
        <taxon>Bacillota</taxon>
        <taxon>Bacilli</taxon>
        <taxon>Bacillales</taxon>
        <taxon>Paenibacillaceae</taxon>
        <taxon>Paenibacillus</taxon>
    </lineage>
</organism>
<accession>A0A2N5NC59</accession>
<dbReference type="AlphaFoldDB" id="A0A2N5NC59"/>
<dbReference type="RefSeq" id="WP_101807364.1">
    <property type="nucleotide sequence ID" value="NZ_NFEZ01000001.1"/>
</dbReference>
<dbReference type="Proteomes" id="UP000234789">
    <property type="component" value="Unassembled WGS sequence"/>
</dbReference>
<comment type="caution">
    <text evidence="5">The sequence shown here is derived from an EMBL/GenBank/DDBJ whole genome shotgun (WGS) entry which is preliminary data.</text>
</comment>
<dbReference type="Gene3D" id="1.10.443.10">
    <property type="entry name" value="Intergrase catalytic core"/>
    <property type="match status" value="1"/>
</dbReference>
<dbReference type="InterPro" id="IPR013762">
    <property type="entry name" value="Integrase-like_cat_sf"/>
</dbReference>
<dbReference type="SUPFAM" id="SSF56349">
    <property type="entry name" value="DNA breaking-rejoining enzymes"/>
    <property type="match status" value="1"/>
</dbReference>
<dbReference type="PANTHER" id="PTHR30349:SF41">
    <property type="entry name" value="INTEGRASE_RECOMBINASE PROTEIN MJ0367-RELATED"/>
    <property type="match status" value="1"/>
</dbReference>
<proteinExistence type="inferred from homology"/>
<comment type="similarity">
    <text evidence="1">Belongs to the 'phage' integrase family.</text>
</comment>
<evidence type="ECO:0000256" key="1">
    <source>
        <dbReference type="ARBA" id="ARBA00008857"/>
    </source>
</evidence>
<keyword evidence="2" id="KW-0238">DNA-binding</keyword>
<protein>
    <submittedName>
        <fullName evidence="5">Transposase B</fullName>
    </submittedName>
</protein>
<evidence type="ECO:0000259" key="4">
    <source>
        <dbReference type="PROSITE" id="PS51898"/>
    </source>
</evidence>
<keyword evidence="3" id="KW-0233">DNA recombination</keyword>
<dbReference type="GO" id="GO:0006310">
    <property type="term" value="P:DNA recombination"/>
    <property type="evidence" value="ECO:0007669"/>
    <property type="project" value="UniProtKB-KW"/>
</dbReference>
<dbReference type="InterPro" id="IPR050090">
    <property type="entry name" value="Tyrosine_recombinase_XerCD"/>
</dbReference>
<dbReference type="InterPro" id="IPR025269">
    <property type="entry name" value="SAM-like_dom"/>
</dbReference>
<dbReference type="EMBL" id="NFEZ01000001">
    <property type="protein sequence ID" value="PLT47942.1"/>
    <property type="molecule type" value="Genomic_DNA"/>
</dbReference>
<evidence type="ECO:0000256" key="3">
    <source>
        <dbReference type="ARBA" id="ARBA00023172"/>
    </source>
</evidence>
<sequence>MVERIKLKLFDYDPLTPQSDFRCGNSKFSDNVWDFNGFINVEHLSGKRLMIDFEFVVDKPKMLEVIKWFMHHELTTGKFSTAKRNLDGVVRFSKFIKEYAPEVESFSEIDQSLLETYFTYLPEAKSETSGQLISSVSIKKSALALKEILLKGNIKGWDVPKDVRFVQGMYNELIINNKALKKDAKQAEQVNIDKISDEQLIDRILRKAVSDLDMDENILVAASVVVGLQLGLRISEIITMYNASIEPIGGETKLVYNTGKLQAEPTRVYKPANALVVQAITKVEKYTDPLRKESGLPYLFLNRIRNVKGYPVGIVSHANWSKNFLRPWLQKHNLRYKNGDIADFSSHTFRHACATYALKGGASLETIRELLNHKSIRGTQHYTHLLQEDVRNKFAKVFNEGAVLVGKQALQIKEKLKVNNPFKGKTIEQVDKLRKAHKIQILSHGLCLHHPMRNEPCEGDGVCLGCRNFLTTPDFLEVHKGRLKKIRSELASAPAGGPYENKLKTIEKYLVGIIDELETEVNYSGIDNHSDYNITPSEWEGMA</sequence>
<evidence type="ECO:0000313" key="5">
    <source>
        <dbReference type="EMBL" id="PLT47942.1"/>
    </source>
</evidence>
<evidence type="ECO:0000256" key="2">
    <source>
        <dbReference type="ARBA" id="ARBA00023125"/>
    </source>
</evidence>
<dbReference type="Pfam" id="PF00589">
    <property type="entry name" value="Phage_integrase"/>
    <property type="match status" value="1"/>
</dbReference>
<dbReference type="GO" id="GO:0015074">
    <property type="term" value="P:DNA integration"/>
    <property type="evidence" value="ECO:0007669"/>
    <property type="project" value="InterPro"/>
</dbReference>
<evidence type="ECO:0000313" key="6">
    <source>
        <dbReference type="Proteomes" id="UP000234789"/>
    </source>
</evidence>
<dbReference type="Pfam" id="PF13102">
    <property type="entry name" value="Phage_int_SAM_5"/>
    <property type="match status" value="1"/>
</dbReference>
<keyword evidence="6" id="KW-1185">Reference proteome</keyword>
<dbReference type="GO" id="GO:0003677">
    <property type="term" value="F:DNA binding"/>
    <property type="evidence" value="ECO:0007669"/>
    <property type="project" value="UniProtKB-KW"/>
</dbReference>
<dbReference type="PANTHER" id="PTHR30349">
    <property type="entry name" value="PHAGE INTEGRASE-RELATED"/>
    <property type="match status" value="1"/>
</dbReference>